<dbReference type="EMBL" id="AAPE02066645">
    <property type="status" value="NOT_ANNOTATED_CDS"/>
    <property type="molecule type" value="Genomic_DNA"/>
</dbReference>
<accession>G1QAD4</accession>
<dbReference type="GeneTree" id="ENSGT00390000013928"/>
<evidence type="ECO:0000313" key="1">
    <source>
        <dbReference type="Ensembl" id="ENSMLUP00000020667.1"/>
    </source>
</evidence>
<proteinExistence type="predicted"/>
<dbReference type="PANTHER" id="PTHR35348:SF1">
    <property type="entry name" value="TESTIS, PROSTATE AND PLACENTA-EXPRESSED PROTEIN"/>
    <property type="match status" value="1"/>
</dbReference>
<dbReference type="Proteomes" id="UP000001074">
    <property type="component" value="Unassembled WGS sequence"/>
</dbReference>
<keyword evidence="2" id="KW-1185">Reference proteome</keyword>
<name>G1QAD4_MYOLU</name>
<dbReference type="AlphaFoldDB" id="G1QAD4"/>
<gene>
    <name evidence="1" type="primary">SPMIP8</name>
</gene>
<protein>
    <submittedName>
        <fullName evidence="1">Sperm microtubule inner protein 8</fullName>
    </submittedName>
</protein>
<dbReference type="Ensembl" id="ENSMLUT00000029189.1">
    <property type="protein sequence ID" value="ENSMLUP00000020667.1"/>
    <property type="gene ID" value="ENSMLUG00000026684.1"/>
</dbReference>
<dbReference type="PANTHER" id="PTHR35348">
    <property type="entry name" value="TESTIS, PROSTATE AND PLACENTA-EXPRESSED PROTEIN"/>
    <property type="match status" value="1"/>
</dbReference>
<dbReference type="STRING" id="59463.ENSMLUP00000020667"/>
<dbReference type="eggNOG" id="ENOG502R4EY">
    <property type="taxonomic scope" value="Eukaryota"/>
</dbReference>
<dbReference type="FunCoup" id="G1QAD4">
    <property type="interactions" value="150"/>
</dbReference>
<reference evidence="1" key="2">
    <citation type="submission" date="2025-08" db="UniProtKB">
        <authorList>
            <consortium name="Ensembl"/>
        </authorList>
    </citation>
    <scope>IDENTIFICATION</scope>
</reference>
<dbReference type="OMA" id="GINRISW"/>
<dbReference type="InParanoid" id="G1QAD4"/>
<organism evidence="1 2">
    <name type="scientific">Myotis lucifugus</name>
    <name type="common">Little brown bat</name>
    <dbReference type="NCBI Taxonomy" id="59463"/>
    <lineage>
        <taxon>Eukaryota</taxon>
        <taxon>Metazoa</taxon>
        <taxon>Chordata</taxon>
        <taxon>Craniata</taxon>
        <taxon>Vertebrata</taxon>
        <taxon>Euteleostomi</taxon>
        <taxon>Mammalia</taxon>
        <taxon>Eutheria</taxon>
        <taxon>Laurasiatheria</taxon>
        <taxon>Chiroptera</taxon>
        <taxon>Yangochiroptera</taxon>
        <taxon>Vespertilionidae</taxon>
        <taxon>Myotis</taxon>
    </lineage>
</organism>
<reference evidence="1" key="3">
    <citation type="submission" date="2025-09" db="UniProtKB">
        <authorList>
            <consortium name="Ensembl"/>
        </authorList>
    </citation>
    <scope>IDENTIFICATION</scope>
</reference>
<evidence type="ECO:0000313" key="2">
    <source>
        <dbReference type="Proteomes" id="UP000001074"/>
    </source>
</evidence>
<sequence length="210" mass="23859">MGIVSAEHSLFPYCLIRHWAWPTSLSLPRPEQLEEEKILISPSTWGLSPADQVATVAMARIIDLVPWDDCSTHVYASPAILLPMERRRNQLASVKQQLYHPALPSLRRMDMDNARACLSDEHCQTTTYCRKDDFDNAHYTLLGVPNKPLQCLDITATGQKIRHRSREGKLAPIPPGINRISWPSFTRAIEDWSRFVSSAGEFKLPCPIKR</sequence>
<dbReference type="Pfam" id="PF22574">
    <property type="entry name" value="SPMIP8"/>
    <property type="match status" value="1"/>
</dbReference>
<dbReference type="HOGENOM" id="CLU_081890_0_0_1"/>
<dbReference type="InterPro" id="IPR034584">
    <property type="entry name" value="SPMIP8"/>
</dbReference>
<reference evidence="1 2" key="1">
    <citation type="journal article" date="2011" name="Nature">
        <title>A high-resolution map of human evolutionary constraint using 29 mammals.</title>
        <authorList>
            <person name="Lindblad-Toh K."/>
            <person name="Garber M."/>
            <person name="Zuk O."/>
            <person name="Lin M.F."/>
            <person name="Parker B.J."/>
            <person name="Washietl S."/>
            <person name="Kheradpour P."/>
            <person name="Ernst J."/>
            <person name="Jordan G."/>
            <person name="Mauceli E."/>
            <person name="Ward L.D."/>
            <person name="Lowe C.B."/>
            <person name="Holloway A.K."/>
            <person name="Clamp M."/>
            <person name="Gnerre S."/>
            <person name="Alfoldi J."/>
            <person name="Beal K."/>
            <person name="Chang J."/>
            <person name="Clawson H."/>
            <person name="Cuff J."/>
            <person name="Di Palma F."/>
            <person name="Fitzgerald S."/>
            <person name="Flicek P."/>
            <person name="Guttman M."/>
            <person name="Hubisz M.J."/>
            <person name="Jaffe D.B."/>
            <person name="Jungreis I."/>
            <person name="Kent W.J."/>
            <person name="Kostka D."/>
            <person name="Lara M."/>
            <person name="Martins A.L."/>
            <person name="Massingham T."/>
            <person name="Moltke I."/>
            <person name="Raney B.J."/>
            <person name="Rasmussen M.D."/>
            <person name="Robinson J."/>
            <person name="Stark A."/>
            <person name="Vilella A.J."/>
            <person name="Wen J."/>
            <person name="Xie X."/>
            <person name="Zody M.C."/>
            <person name="Baldwin J."/>
            <person name="Bloom T."/>
            <person name="Chin C.W."/>
            <person name="Heiman D."/>
            <person name="Nicol R."/>
            <person name="Nusbaum C."/>
            <person name="Young S."/>
            <person name="Wilkinson J."/>
            <person name="Worley K.C."/>
            <person name="Kovar C.L."/>
            <person name="Muzny D.M."/>
            <person name="Gibbs R.A."/>
            <person name="Cree A."/>
            <person name="Dihn H.H."/>
            <person name="Fowler G."/>
            <person name="Jhangiani S."/>
            <person name="Joshi V."/>
            <person name="Lee S."/>
            <person name="Lewis L.R."/>
            <person name="Nazareth L.V."/>
            <person name="Okwuonu G."/>
            <person name="Santibanez J."/>
            <person name="Warren W.C."/>
            <person name="Mardis E.R."/>
            <person name="Weinstock G.M."/>
            <person name="Wilson R.K."/>
            <person name="Delehaunty K."/>
            <person name="Dooling D."/>
            <person name="Fronik C."/>
            <person name="Fulton L."/>
            <person name="Fulton B."/>
            <person name="Graves T."/>
            <person name="Minx P."/>
            <person name="Sodergren E."/>
            <person name="Birney E."/>
            <person name="Margulies E.H."/>
            <person name="Herrero J."/>
            <person name="Green E.D."/>
            <person name="Haussler D."/>
            <person name="Siepel A."/>
            <person name="Goldman N."/>
            <person name="Pollard K.S."/>
            <person name="Pedersen J.S."/>
            <person name="Lander E.S."/>
            <person name="Kellis M."/>
        </authorList>
    </citation>
    <scope>NUCLEOTIDE SEQUENCE [LARGE SCALE GENOMIC DNA]</scope>
</reference>